<dbReference type="InterPro" id="IPR036291">
    <property type="entry name" value="NAD(P)-bd_dom_sf"/>
</dbReference>
<dbReference type="SUPFAM" id="SSF51735">
    <property type="entry name" value="NAD(P)-binding Rossmann-fold domains"/>
    <property type="match status" value="1"/>
</dbReference>
<sequence length="237" mass="24857">MVAASSHPQTSLAVVSGGASGIGKAIAEQLAAAGKKVIIADVTTPQEESEAEYFPCNVTNPEDIAALFAHISQNYGKPDILVCCAGQGIQEKLTEGDPAKWQQVLDLNIMGTLRLIRAFTPGMLEQGSGDVVIISSVAAGQAFAYGGVYAASKSALNVIAETLRLETLPTIRVITIAPGVTDTNFFENTISGYNTVESIGYGALSAADVAETVLFALQQPRHVSLNHLTVRPTPQPF</sequence>
<dbReference type="STRING" id="512763.DC20_03930"/>
<dbReference type="Proteomes" id="UP000061382">
    <property type="component" value="Chromosome"/>
</dbReference>
<evidence type="ECO:0000256" key="2">
    <source>
        <dbReference type="ARBA" id="ARBA00023002"/>
    </source>
</evidence>
<dbReference type="PROSITE" id="PS00061">
    <property type="entry name" value="ADH_SHORT"/>
    <property type="match status" value="1"/>
</dbReference>
<reference evidence="4 5" key="1">
    <citation type="submission" date="2015-08" db="EMBL/GenBank/DDBJ databases">
        <title>Complete genome sequence of Rufibacter tibetensis strain 1351t, a radiation-resistant bacterium from tibet plateau.</title>
        <authorList>
            <person name="Dai J."/>
        </authorList>
    </citation>
    <scope>NUCLEOTIDE SEQUENCE [LARGE SCALE GENOMIC DNA]</scope>
    <source>
        <strain evidence="4 5">1351</strain>
    </source>
</reference>
<dbReference type="OrthoDB" id="597477at2"/>
<dbReference type="PATRIC" id="fig|512763.3.peg.874"/>
<dbReference type="InterPro" id="IPR002347">
    <property type="entry name" value="SDR_fam"/>
</dbReference>
<dbReference type="RefSeq" id="WP_062542645.1">
    <property type="nucleotide sequence ID" value="NZ_CP012643.1"/>
</dbReference>
<comment type="similarity">
    <text evidence="1">Belongs to the short-chain dehydrogenases/reductases (SDR) family.</text>
</comment>
<organism evidence="4 5">
    <name type="scientific">Rufibacter tibetensis</name>
    <dbReference type="NCBI Taxonomy" id="512763"/>
    <lineage>
        <taxon>Bacteria</taxon>
        <taxon>Pseudomonadati</taxon>
        <taxon>Bacteroidota</taxon>
        <taxon>Cytophagia</taxon>
        <taxon>Cytophagales</taxon>
        <taxon>Hymenobacteraceae</taxon>
        <taxon>Rufibacter</taxon>
    </lineage>
</organism>
<dbReference type="AlphaFoldDB" id="A0A0P0CGS2"/>
<dbReference type="InterPro" id="IPR057326">
    <property type="entry name" value="KR_dom"/>
</dbReference>
<evidence type="ECO:0000313" key="4">
    <source>
        <dbReference type="EMBL" id="ALI98287.1"/>
    </source>
</evidence>
<dbReference type="PANTHER" id="PTHR43115:SF4">
    <property type="entry name" value="DEHYDROGENASE_REDUCTASE SDR FAMILY MEMBER 11"/>
    <property type="match status" value="1"/>
</dbReference>
<gene>
    <name evidence="4" type="ORF">DC20_03930</name>
</gene>
<evidence type="ECO:0000256" key="1">
    <source>
        <dbReference type="ARBA" id="ARBA00006484"/>
    </source>
</evidence>
<dbReference type="PRINTS" id="PR00081">
    <property type="entry name" value="GDHRDH"/>
</dbReference>
<proteinExistence type="inferred from homology"/>
<dbReference type="KEGG" id="rti:DC20_03930"/>
<dbReference type="GO" id="GO:0016491">
    <property type="term" value="F:oxidoreductase activity"/>
    <property type="evidence" value="ECO:0007669"/>
    <property type="project" value="UniProtKB-KW"/>
</dbReference>
<evidence type="ECO:0000259" key="3">
    <source>
        <dbReference type="SMART" id="SM00822"/>
    </source>
</evidence>
<dbReference type="CDD" id="cd05233">
    <property type="entry name" value="SDR_c"/>
    <property type="match status" value="1"/>
</dbReference>
<dbReference type="InterPro" id="IPR020904">
    <property type="entry name" value="Sc_DH/Rdtase_CS"/>
</dbReference>
<dbReference type="Pfam" id="PF00106">
    <property type="entry name" value="adh_short"/>
    <property type="match status" value="1"/>
</dbReference>
<dbReference type="Gene3D" id="3.40.50.720">
    <property type="entry name" value="NAD(P)-binding Rossmann-like Domain"/>
    <property type="match status" value="1"/>
</dbReference>
<dbReference type="SMART" id="SM00822">
    <property type="entry name" value="PKS_KR"/>
    <property type="match status" value="1"/>
</dbReference>
<accession>A0A0P0CGS2</accession>
<evidence type="ECO:0000313" key="5">
    <source>
        <dbReference type="Proteomes" id="UP000061382"/>
    </source>
</evidence>
<dbReference type="EMBL" id="CP012643">
    <property type="protein sequence ID" value="ALI98287.1"/>
    <property type="molecule type" value="Genomic_DNA"/>
</dbReference>
<name>A0A0P0CGS2_9BACT</name>
<feature type="domain" description="Ketoreductase" evidence="3">
    <location>
        <begin position="11"/>
        <end position="183"/>
    </location>
</feature>
<keyword evidence="2" id="KW-0560">Oxidoreductase</keyword>
<dbReference type="PANTHER" id="PTHR43115">
    <property type="entry name" value="DEHYDROGENASE/REDUCTASE SDR FAMILY MEMBER 11"/>
    <property type="match status" value="1"/>
</dbReference>
<keyword evidence="5" id="KW-1185">Reference proteome</keyword>
<protein>
    <recommendedName>
        <fullName evidence="3">Ketoreductase domain-containing protein</fullName>
    </recommendedName>
</protein>